<evidence type="ECO:0000256" key="1">
    <source>
        <dbReference type="ARBA" id="ARBA00006817"/>
    </source>
</evidence>
<feature type="compositionally biased region" description="Low complexity" evidence="2">
    <location>
        <begin position="147"/>
        <end position="159"/>
    </location>
</feature>
<proteinExistence type="inferred from homology"/>
<dbReference type="AlphaFoldDB" id="A0A2S9QLS5"/>
<feature type="region of interest" description="Disordered" evidence="2">
    <location>
        <begin position="271"/>
        <end position="334"/>
    </location>
</feature>
<sequence length="334" mass="34493">MIPLGPVVARTRVRAPRTAVWAYLSEPGLRAEWWPGTRWETAVGGAVFAERLNLGVAADDGASAAETSSAREFAGSVDVWVEGHALGYTWRAEGEERGTAVLLTLRTQGPHTGVTVTETGFDALERPAESAAAAQREWQELLQQLAAAAEGAEPPAAEPEASHHGAETAAEAEAEAVPEAAPGQDEVDAADGHDDQPPGPAAEDDPDAGIVPLVLPGPPSAPAQAPAELELAPEPVEGEIDEPAGAELAEFVEVEAEPQVGDHLELPTGPVTVPGAEAADRGEAPGQGADGALVHGENDTIEVERLPPGTSTDGGRPADEEPQEPDFDTLIRGQ</sequence>
<evidence type="ECO:0000259" key="3">
    <source>
        <dbReference type="Pfam" id="PF08327"/>
    </source>
</evidence>
<feature type="compositionally biased region" description="Basic and acidic residues" evidence="2">
    <location>
        <begin position="296"/>
        <end position="305"/>
    </location>
</feature>
<feature type="region of interest" description="Disordered" evidence="2">
    <location>
        <begin position="147"/>
        <end position="225"/>
    </location>
</feature>
<dbReference type="RefSeq" id="WP_105805897.1">
    <property type="nucleotide sequence ID" value="NZ_MWZD01000018.1"/>
</dbReference>
<dbReference type="SUPFAM" id="SSF55961">
    <property type="entry name" value="Bet v1-like"/>
    <property type="match status" value="1"/>
</dbReference>
<dbReference type="EMBL" id="MWZD01000018">
    <property type="protein sequence ID" value="PRI10546.1"/>
    <property type="molecule type" value="Genomic_DNA"/>
</dbReference>
<dbReference type="Pfam" id="PF08327">
    <property type="entry name" value="AHSA1"/>
    <property type="match status" value="1"/>
</dbReference>
<dbReference type="InterPro" id="IPR013538">
    <property type="entry name" value="ASHA1/2-like_C"/>
</dbReference>
<dbReference type="OrthoDB" id="9803476at2"/>
<reference evidence="4 5" key="1">
    <citation type="journal article" date="2017" name="New Microbes New Infect">
        <title>Genome sequence of 'Leucobacter massiliensis' sp. nov. isolated from human pharynx after travel to the 2014 Hajj.</title>
        <authorList>
            <person name="Leangapichart T."/>
            <person name="Gautret P."/>
            <person name="Nguyen T.T."/>
            <person name="Armstrong N."/>
            <person name="Rolain J.M."/>
        </authorList>
    </citation>
    <scope>NUCLEOTIDE SEQUENCE [LARGE SCALE GENOMIC DNA]</scope>
    <source>
        <strain evidence="4 5">122RC15</strain>
    </source>
</reference>
<feature type="domain" description="Activator of Hsp90 ATPase homologue 1/2-like C-terminal" evidence="3">
    <location>
        <begin position="14"/>
        <end position="149"/>
    </location>
</feature>
<gene>
    <name evidence="4" type="ORF">B4915_11120</name>
</gene>
<evidence type="ECO:0000313" key="4">
    <source>
        <dbReference type="EMBL" id="PRI10546.1"/>
    </source>
</evidence>
<keyword evidence="5" id="KW-1185">Reference proteome</keyword>
<evidence type="ECO:0000256" key="2">
    <source>
        <dbReference type="SAM" id="MobiDB-lite"/>
    </source>
</evidence>
<name>A0A2S9QLS5_9MICO</name>
<accession>A0A2S9QLS5</accession>
<protein>
    <recommendedName>
        <fullName evidence="3">Activator of Hsp90 ATPase homologue 1/2-like C-terminal domain-containing protein</fullName>
    </recommendedName>
</protein>
<comment type="caution">
    <text evidence="4">The sequence shown here is derived from an EMBL/GenBank/DDBJ whole genome shotgun (WGS) entry which is preliminary data.</text>
</comment>
<dbReference type="InterPro" id="IPR023393">
    <property type="entry name" value="START-like_dom_sf"/>
</dbReference>
<comment type="similarity">
    <text evidence="1">Belongs to the AHA1 family.</text>
</comment>
<organism evidence="4 5">
    <name type="scientific">Leucobacter massiliensis</name>
    <dbReference type="NCBI Taxonomy" id="1686285"/>
    <lineage>
        <taxon>Bacteria</taxon>
        <taxon>Bacillati</taxon>
        <taxon>Actinomycetota</taxon>
        <taxon>Actinomycetes</taxon>
        <taxon>Micrococcales</taxon>
        <taxon>Microbacteriaceae</taxon>
        <taxon>Leucobacter</taxon>
    </lineage>
</organism>
<dbReference type="Proteomes" id="UP000238650">
    <property type="component" value="Unassembled WGS sequence"/>
</dbReference>
<evidence type="ECO:0000313" key="5">
    <source>
        <dbReference type="Proteomes" id="UP000238650"/>
    </source>
</evidence>
<dbReference type="CDD" id="cd07814">
    <property type="entry name" value="SRPBCC_CalC_Aha1-like"/>
    <property type="match status" value="1"/>
</dbReference>
<dbReference type="Gene3D" id="3.30.530.20">
    <property type="match status" value="1"/>
</dbReference>